<feature type="domain" description="Calcineurin-like phosphoesterase" evidence="2">
    <location>
        <begin position="71"/>
        <end position="215"/>
    </location>
</feature>
<dbReference type="InterPro" id="IPR004843">
    <property type="entry name" value="Calcineurin-like_PHP"/>
</dbReference>
<evidence type="ECO:0000259" key="2">
    <source>
        <dbReference type="Pfam" id="PF00149"/>
    </source>
</evidence>
<dbReference type="Pfam" id="PF00149">
    <property type="entry name" value="Metallophos"/>
    <property type="match status" value="1"/>
</dbReference>
<evidence type="ECO:0000313" key="3">
    <source>
        <dbReference type="EMBL" id="SKA96868.1"/>
    </source>
</evidence>
<proteinExistence type="predicted"/>
<dbReference type="Gene3D" id="3.60.21.10">
    <property type="match status" value="1"/>
</dbReference>
<dbReference type="InterPro" id="IPR029052">
    <property type="entry name" value="Metallo-depent_PP-like"/>
</dbReference>
<feature type="chain" id="PRO_5012323592" evidence="1">
    <location>
        <begin position="28"/>
        <end position="353"/>
    </location>
</feature>
<dbReference type="Proteomes" id="UP000190774">
    <property type="component" value="Unassembled WGS sequence"/>
</dbReference>
<dbReference type="EMBL" id="FUYE01000007">
    <property type="protein sequence ID" value="SKA96868.1"/>
    <property type="molecule type" value="Genomic_DNA"/>
</dbReference>
<feature type="signal peptide" evidence="1">
    <location>
        <begin position="1"/>
        <end position="27"/>
    </location>
</feature>
<dbReference type="STRING" id="48467.SAMN02745166_02479"/>
<dbReference type="PANTHER" id="PTHR43143">
    <property type="entry name" value="METALLOPHOSPHOESTERASE, CALCINEURIN SUPERFAMILY"/>
    <property type="match status" value="1"/>
</dbReference>
<dbReference type="OrthoDB" id="184201at2"/>
<accession>A0A1T4Y5T5</accession>
<dbReference type="AlphaFoldDB" id="A0A1T4Y5T5"/>
<dbReference type="GO" id="GO:0016787">
    <property type="term" value="F:hydrolase activity"/>
    <property type="evidence" value="ECO:0007669"/>
    <property type="project" value="InterPro"/>
</dbReference>
<reference evidence="4" key="1">
    <citation type="submission" date="2017-02" db="EMBL/GenBank/DDBJ databases">
        <authorList>
            <person name="Varghese N."/>
            <person name="Submissions S."/>
        </authorList>
    </citation>
    <scope>NUCLEOTIDE SEQUENCE [LARGE SCALE GENOMIC DNA]</scope>
    <source>
        <strain evidence="4">ATCC 700200</strain>
    </source>
</reference>
<dbReference type="InterPro" id="IPR051918">
    <property type="entry name" value="STPP_CPPED1"/>
</dbReference>
<dbReference type="PANTHER" id="PTHR43143:SF5">
    <property type="entry name" value="SECRETED PROTEIN"/>
    <property type="match status" value="1"/>
</dbReference>
<name>A0A1T4Y5T5_9BACT</name>
<sequence length="353" mass="39244">MPCRPFTFRSLSLGALSLLLLATSTHAAELDPAPEGSFTLVVIPDTQGYLGQGTKKTPDSTEPVSNPVFTRHVKWITDHLADQRIAFVSHVGDIVDKSNANEWGIARQCLDVLHGNVPYSVTVGNHDMKGSGDSSLFQKSFGAERFRDFAWYGGCFEPARPTPELSGNNANSYQLFSAGGLDFIHLSLECNAPDDVLAWADALLTKHASRRALITTHMDLGVLEHPKTAEGFVKDPKGRMNWTKNHGSRGNTAVQMWDKLYRKHANLGFIFCGDQSRCTALKLDSKGDHGNTVHALLSDYTSSGPLRLYRFLPWEDRVQVITYDTTLNELTETTEYVKAREEHQFSLPYAMRP</sequence>
<gene>
    <name evidence="3" type="ORF">SAMN02745166_02479</name>
</gene>
<evidence type="ECO:0000256" key="1">
    <source>
        <dbReference type="SAM" id="SignalP"/>
    </source>
</evidence>
<organism evidence="3 4">
    <name type="scientific">Prosthecobacter debontii</name>
    <dbReference type="NCBI Taxonomy" id="48467"/>
    <lineage>
        <taxon>Bacteria</taxon>
        <taxon>Pseudomonadati</taxon>
        <taxon>Verrucomicrobiota</taxon>
        <taxon>Verrucomicrobiia</taxon>
        <taxon>Verrucomicrobiales</taxon>
        <taxon>Verrucomicrobiaceae</taxon>
        <taxon>Prosthecobacter</taxon>
    </lineage>
</organism>
<evidence type="ECO:0000313" key="4">
    <source>
        <dbReference type="Proteomes" id="UP000190774"/>
    </source>
</evidence>
<dbReference type="SUPFAM" id="SSF56300">
    <property type="entry name" value="Metallo-dependent phosphatases"/>
    <property type="match status" value="1"/>
</dbReference>
<dbReference type="RefSeq" id="WP_078813676.1">
    <property type="nucleotide sequence ID" value="NZ_FUYE01000007.1"/>
</dbReference>
<keyword evidence="1" id="KW-0732">Signal</keyword>
<protein>
    <submittedName>
        <fullName evidence="3">Calcineurin-like phosphoesterase</fullName>
    </submittedName>
</protein>
<keyword evidence="4" id="KW-1185">Reference proteome</keyword>